<gene>
    <name evidence="5" type="ORF">LTR16_001792</name>
</gene>
<evidence type="ECO:0000313" key="5">
    <source>
        <dbReference type="EMBL" id="KAK5130033.1"/>
    </source>
</evidence>
<accession>A0ABR0KTP1</accession>
<evidence type="ECO:0000313" key="6">
    <source>
        <dbReference type="Proteomes" id="UP001357485"/>
    </source>
</evidence>
<keyword evidence="6" id="KW-1185">Reference proteome</keyword>
<evidence type="ECO:0000256" key="1">
    <source>
        <dbReference type="ARBA" id="ARBA00022723"/>
    </source>
</evidence>
<evidence type="ECO:0000256" key="2">
    <source>
        <dbReference type="SAM" id="MobiDB-lite"/>
    </source>
</evidence>
<keyword evidence="3" id="KW-0732">Signal</keyword>
<keyword evidence="1" id="KW-0479">Metal-binding</keyword>
<dbReference type="SUPFAM" id="SSF49503">
    <property type="entry name" value="Cupredoxins"/>
    <property type="match status" value="2"/>
</dbReference>
<feature type="domain" description="Plastocyanin-like" evidence="4">
    <location>
        <begin position="392"/>
        <end position="487"/>
    </location>
</feature>
<protein>
    <recommendedName>
        <fullName evidence="4">Plastocyanin-like domain-containing protein</fullName>
    </recommendedName>
</protein>
<reference evidence="5 6" key="1">
    <citation type="submission" date="2023-08" db="EMBL/GenBank/DDBJ databases">
        <title>Black Yeasts Isolated from many extreme environments.</title>
        <authorList>
            <person name="Coleine C."/>
            <person name="Stajich J.E."/>
            <person name="Selbmann L."/>
        </authorList>
    </citation>
    <scope>NUCLEOTIDE SEQUENCE [LARGE SCALE GENOMIC DNA]</scope>
    <source>
        <strain evidence="5 6">CCFEE 536</strain>
    </source>
</reference>
<dbReference type="InterPro" id="IPR011706">
    <property type="entry name" value="Cu-oxidase_C"/>
</dbReference>
<feature type="compositionally biased region" description="Low complexity" evidence="2">
    <location>
        <begin position="304"/>
        <end position="329"/>
    </location>
</feature>
<feature type="signal peptide" evidence="3">
    <location>
        <begin position="1"/>
        <end position="22"/>
    </location>
</feature>
<dbReference type="Pfam" id="PF07731">
    <property type="entry name" value="Cu-oxidase_2"/>
    <property type="match status" value="1"/>
</dbReference>
<dbReference type="InterPro" id="IPR008972">
    <property type="entry name" value="Cupredoxin"/>
</dbReference>
<dbReference type="Gene3D" id="2.60.40.420">
    <property type="entry name" value="Cupredoxins - blue copper proteins"/>
    <property type="match status" value="2"/>
</dbReference>
<proteinExistence type="predicted"/>
<evidence type="ECO:0000259" key="4">
    <source>
        <dbReference type="Pfam" id="PF07731"/>
    </source>
</evidence>
<sequence>MLSRSLTSFLAVALPLCSGVAAVPSGTVKPRADALAACAASMNSVLPSPTPPGYVFSGNVRQYYVAAEEIEWNYAPTGWDNWLGVPLNLSPRAQMAGATAYGTTWLKALYRGYTDATFSTKSPQPPWQGTLGPTLRSEVGDMVEIMFVNKLSKNYASMHSMGLAYTKYNEGSDYPNNTAPGQQVNLPPAEAVPPGIAPGDCVVYKWFVDDNAGPPAGQHAAVHSYHSYLALQQDANAGLIGAQIVYAPGQMAPTMANYREFPLLYMIYNEMDSFLSGQNAAALQSKNPSYSGPWYGSGSGSGSGAAPSGSGPGAPSSGTPSSGAPSGGAKPNTNNAHSRRSPQSAAGAQSYGAGEGGSYGAINTDALYSGNYSVWHPQLVNLAGANQFMGAPSFYSMNGYIFANNPTYEMCLNDKVIWYTMAYGSMSHVFHMHGNGFYYNGVGMPSISINDGEMKTLYMNATGAGKWQVMCHVHMHQTMGMVSNYQVHFAGQCPLPALGSQATIR</sequence>
<dbReference type="EMBL" id="JAVRRA010024729">
    <property type="protein sequence ID" value="KAK5130033.1"/>
    <property type="molecule type" value="Genomic_DNA"/>
</dbReference>
<dbReference type="Proteomes" id="UP001357485">
    <property type="component" value="Unassembled WGS sequence"/>
</dbReference>
<name>A0ABR0KTP1_9PEZI</name>
<dbReference type="InterPro" id="IPR033138">
    <property type="entry name" value="Cu_oxidase_CS"/>
</dbReference>
<dbReference type="PROSITE" id="PS00079">
    <property type="entry name" value="MULTICOPPER_OXIDASE1"/>
    <property type="match status" value="1"/>
</dbReference>
<feature type="chain" id="PRO_5047521209" description="Plastocyanin-like domain-containing protein" evidence="3">
    <location>
        <begin position="23"/>
        <end position="505"/>
    </location>
</feature>
<evidence type="ECO:0000256" key="3">
    <source>
        <dbReference type="SAM" id="SignalP"/>
    </source>
</evidence>
<organism evidence="5 6">
    <name type="scientific">Cryomyces antarcticus</name>
    <dbReference type="NCBI Taxonomy" id="329879"/>
    <lineage>
        <taxon>Eukaryota</taxon>
        <taxon>Fungi</taxon>
        <taxon>Dikarya</taxon>
        <taxon>Ascomycota</taxon>
        <taxon>Pezizomycotina</taxon>
        <taxon>Dothideomycetes</taxon>
        <taxon>Dothideomycetes incertae sedis</taxon>
        <taxon>Cryomyces</taxon>
    </lineage>
</organism>
<feature type="region of interest" description="Disordered" evidence="2">
    <location>
        <begin position="294"/>
        <end position="351"/>
    </location>
</feature>
<comment type="caution">
    <text evidence="5">The sequence shown here is derived from an EMBL/GenBank/DDBJ whole genome shotgun (WGS) entry which is preliminary data.</text>
</comment>